<feature type="domain" description="LIM zinc-binding" evidence="14">
    <location>
        <begin position="33"/>
        <end position="95"/>
    </location>
</feature>
<dbReference type="SUPFAM" id="SSF57716">
    <property type="entry name" value="Glucocorticoid receptor-like (DNA-binding domain)"/>
    <property type="match status" value="2"/>
</dbReference>
<dbReference type="GO" id="GO:0005634">
    <property type="term" value="C:nucleus"/>
    <property type="evidence" value="ECO:0007669"/>
    <property type="project" value="UniProtKB-SubCell"/>
</dbReference>
<keyword evidence="2" id="KW-0217">Developmental protein</keyword>
<feature type="region of interest" description="Disordered" evidence="13">
    <location>
        <begin position="165"/>
        <end position="217"/>
    </location>
</feature>
<dbReference type="GO" id="GO:0000981">
    <property type="term" value="F:DNA-binding transcription factor activity, RNA polymerase II-specific"/>
    <property type="evidence" value="ECO:0007669"/>
    <property type="project" value="InterPro"/>
</dbReference>
<keyword evidence="9 10" id="KW-0539">Nucleus</keyword>
<evidence type="ECO:0000256" key="8">
    <source>
        <dbReference type="ARBA" id="ARBA00023155"/>
    </source>
</evidence>
<comment type="caution">
    <text evidence="16">The sequence shown here is derived from an EMBL/GenBank/DDBJ whole genome shotgun (WGS) entry which is preliminary data.</text>
</comment>
<dbReference type="InterPro" id="IPR017970">
    <property type="entry name" value="Homeobox_CS"/>
</dbReference>
<evidence type="ECO:0000256" key="5">
    <source>
        <dbReference type="ARBA" id="ARBA00022833"/>
    </source>
</evidence>
<keyword evidence="5 11" id="KW-0862">Zinc</keyword>
<feature type="domain" description="Homeobox" evidence="15">
    <location>
        <begin position="215"/>
        <end position="275"/>
    </location>
</feature>
<dbReference type="GO" id="GO:0045944">
    <property type="term" value="P:positive regulation of transcription by RNA polymerase II"/>
    <property type="evidence" value="ECO:0007669"/>
    <property type="project" value="InterPro"/>
</dbReference>
<dbReference type="InterPro" id="IPR001781">
    <property type="entry name" value="Znf_LIM"/>
</dbReference>
<dbReference type="PROSITE" id="PS50023">
    <property type="entry name" value="LIM_DOMAIN_2"/>
    <property type="match status" value="2"/>
</dbReference>
<dbReference type="GO" id="GO:0046872">
    <property type="term" value="F:metal ion binding"/>
    <property type="evidence" value="ECO:0007669"/>
    <property type="project" value="UniProtKB-KW"/>
</dbReference>
<evidence type="ECO:0000256" key="10">
    <source>
        <dbReference type="PROSITE-ProRule" id="PRU00108"/>
    </source>
</evidence>
<dbReference type="InterPro" id="IPR047169">
    <property type="entry name" value="ISL1/2-like"/>
</dbReference>
<dbReference type="InterPro" id="IPR047244">
    <property type="entry name" value="ISL1/2-like_LIM1"/>
</dbReference>
<comment type="subcellular location">
    <subcellularLocation>
        <location evidence="1 10 12">Nucleus</location>
    </subcellularLocation>
</comment>
<proteinExistence type="predicted"/>
<dbReference type="SUPFAM" id="SSF46689">
    <property type="entry name" value="Homeodomain-like"/>
    <property type="match status" value="1"/>
</dbReference>
<dbReference type="EMBL" id="CAJNOR010001275">
    <property type="protein sequence ID" value="CAF1112012.1"/>
    <property type="molecule type" value="Genomic_DNA"/>
</dbReference>
<feature type="compositionally biased region" description="Polar residues" evidence="13">
    <location>
        <begin position="195"/>
        <end position="211"/>
    </location>
</feature>
<keyword evidence="3 11" id="KW-0479">Metal-binding</keyword>
<sequence length="387" mass="43938">MKNSLKLSRYNARSHHDYQETTYNDYSEAKCSSICAGCNCQIYDQYLLKVAPDLEWHIQCLKCSECGQFLDETATCFVVDGKTFCKDDYIRLFASKCAKCQESFSPNELFIRTTFYRRYHPDCFRCDHCDQPLLSGDEYYLHGQSQILCRQDFHQLNLSHQSLGTSTAATNNHSVPIRPPPTSSSSSSTTSTVSNQLSQSGNLKATNNNNNVRKDKSTRMRTVLNEKQLQTLRSCYNANPRPDALMKEHLVELTQLSPRVIRVWFQNKRCKDKKKSILVKQNQEQQKVMTSLNHGIPMIASSPVSNDMNIGLPSPSYVQVQYHSGGSWKTYNSYPNGHRLQVQHQNFQDLPGFASEDDSTCFDASQFSEERSDTSCDGSGTGQLTLL</sequence>
<evidence type="ECO:0000256" key="13">
    <source>
        <dbReference type="SAM" id="MobiDB-lite"/>
    </source>
</evidence>
<evidence type="ECO:0000256" key="12">
    <source>
        <dbReference type="RuleBase" id="RU000682"/>
    </source>
</evidence>
<keyword evidence="4" id="KW-0677">Repeat</keyword>
<keyword evidence="8 10" id="KW-0371">Homeobox</keyword>
<evidence type="ECO:0000313" key="17">
    <source>
        <dbReference type="Proteomes" id="UP000663828"/>
    </source>
</evidence>
<feature type="compositionally biased region" description="Low complexity" evidence="13">
    <location>
        <begin position="183"/>
        <end position="194"/>
    </location>
</feature>
<accession>A0A814PWT8</accession>
<dbReference type="InterPro" id="IPR001356">
    <property type="entry name" value="HD"/>
</dbReference>
<dbReference type="PROSITE" id="PS50071">
    <property type="entry name" value="HOMEOBOX_2"/>
    <property type="match status" value="1"/>
</dbReference>
<keyword evidence="7 10" id="KW-0238">DNA-binding</keyword>
<dbReference type="InterPro" id="IPR009057">
    <property type="entry name" value="Homeodomain-like_sf"/>
</dbReference>
<feature type="DNA-binding region" description="Homeobox" evidence="10">
    <location>
        <begin position="217"/>
        <end position="276"/>
    </location>
</feature>
<dbReference type="SMART" id="SM00389">
    <property type="entry name" value="HOX"/>
    <property type="match status" value="1"/>
</dbReference>
<dbReference type="CDD" id="cd09366">
    <property type="entry name" value="LIM1_Isl"/>
    <property type="match status" value="1"/>
</dbReference>
<dbReference type="Pfam" id="PF00046">
    <property type="entry name" value="Homeodomain"/>
    <property type="match status" value="1"/>
</dbReference>
<evidence type="ECO:0000256" key="9">
    <source>
        <dbReference type="ARBA" id="ARBA00023242"/>
    </source>
</evidence>
<protein>
    <submittedName>
        <fullName evidence="16">Uncharacterized protein</fullName>
    </submittedName>
</protein>
<dbReference type="Proteomes" id="UP000663828">
    <property type="component" value="Unassembled WGS sequence"/>
</dbReference>
<evidence type="ECO:0000256" key="7">
    <source>
        <dbReference type="ARBA" id="ARBA00023125"/>
    </source>
</evidence>
<dbReference type="FunFam" id="1.10.10.60:FF:000041">
    <property type="entry name" value="insulin gene enhancer protein ISL-1"/>
    <property type="match status" value="1"/>
</dbReference>
<dbReference type="Gene3D" id="1.10.10.60">
    <property type="entry name" value="Homeodomain-like"/>
    <property type="match status" value="1"/>
</dbReference>
<evidence type="ECO:0000256" key="6">
    <source>
        <dbReference type="ARBA" id="ARBA00023038"/>
    </source>
</evidence>
<gene>
    <name evidence="16" type="ORF">XAT740_LOCUS18912</name>
</gene>
<dbReference type="PANTHER" id="PTHR24204:SF8">
    <property type="entry name" value="TAILUP, ISOFORM A"/>
    <property type="match status" value="1"/>
</dbReference>
<feature type="compositionally biased region" description="Polar residues" evidence="13">
    <location>
        <begin position="375"/>
        <end position="387"/>
    </location>
</feature>
<dbReference type="PROSITE" id="PS00027">
    <property type="entry name" value="HOMEOBOX_1"/>
    <property type="match status" value="1"/>
</dbReference>
<dbReference type="SMART" id="SM00132">
    <property type="entry name" value="LIM"/>
    <property type="match status" value="2"/>
</dbReference>
<feature type="domain" description="LIM zinc-binding" evidence="14">
    <location>
        <begin position="96"/>
        <end position="159"/>
    </location>
</feature>
<organism evidence="16 17">
    <name type="scientific">Adineta ricciae</name>
    <name type="common">Rotifer</name>
    <dbReference type="NCBI Taxonomy" id="249248"/>
    <lineage>
        <taxon>Eukaryota</taxon>
        <taxon>Metazoa</taxon>
        <taxon>Spiralia</taxon>
        <taxon>Gnathifera</taxon>
        <taxon>Rotifera</taxon>
        <taxon>Eurotatoria</taxon>
        <taxon>Bdelloidea</taxon>
        <taxon>Adinetida</taxon>
        <taxon>Adinetidae</taxon>
        <taxon>Adineta</taxon>
    </lineage>
</organism>
<dbReference type="GO" id="GO:0048665">
    <property type="term" value="P:neuron fate specification"/>
    <property type="evidence" value="ECO:0007669"/>
    <property type="project" value="InterPro"/>
</dbReference>
<dbReference type="Pfam" id="PF00412">
    <property type="entry name" value="LIM"/>
    <property type="match status" value="2"/>
</dbReference>
<reference evidence="16" key="1">
    <citation type="submission" date="2021-02" db="EMBL/GenBank/DDBJ databases">
        <authorList>
            <person name="Nowell W R."/>
        </authorList>
    </citation>
    <scope>NUCLEOTIDE SEQUENCE</scope>
</reference>
<feature type="region of interest" description="Disordered" evidence="13">
    <location>
        <begin position="365"/>
        <end position="387"/>
    </location>
</feature>
<dbReference type="GO" id="GO:0003677">
    <property type="term" value="F:DNA binding"/>
    <property type="evidence" value="ECO:0007669"/>
    <property type="project" value="UniProtKB-UniRule"/>
</dbReference>
<dbReference type="FunFam" id="2.10.110.10:FF:000034">
    <property type="entry name" value="Insulin gene enhancer protein ISL"/>
    <property type="match status" value="1"/>
</dbReference>
<evidence type="ECO:0000256" key="2">
    <source>
        <dbReference type="ARBA" id="ARBA00022473"/>
    </source>
</evidence>
<name>A0A814PWT8_ADIRI</name>
<evidence type="ECO:0000256" key="4">
    <source>
        <dbReference type="ARBA" id="ARBA00022737"/>
    </source>
</evidence>
<evidence type="ECO:0000256" key="1">
    <source>
        <dbReference type="ARBA" id="ARBA00004123"/>
    </source>
</evidence>
<dbReference type="AlphaFoldDB" id="A0A814PWT8"/>
<dbReference type="Gene3D" id="2.10.110.10">
    <property type="entry name" value="Cysteine Rich Protein"/>
    <property type="match status" value="2"/>
</dbReference>
<evidence type="ECO:0000259" key="15">
    <source>
        <dbReference type="PROSITE" id="PS50071"/>
    </source>
</evidence>
<evidence type="ECO:0000259" key="14">
    <source>
        <dbReference type="PROSITE" id="PS50023"/>
    </source>
</evidence>
<evidence type="ECO:0000313" key="16">
    <source>
        <dbReference type="EMBL" id="CAF1112012.1"/>
    </source>
</evidence>
<dbReference type="GO" id="GO:0007409">
    <property type="term" value="P:axonogenesis"/>
    <property type="evidence" value="ECO:0007669"/>
    <property type="project" value="TreeGrafter"/>
</dbReference>
<evidence type="ECO:0000256" key="11">
    <source>
        <dbReference type="PROSITE-ProRule" id="PRU00125"/>
    </source>
</evidence>
<dbReference type="CDD" id="cd00086">
    <property type="entry name" value="homeodomain"/>
    <property type="match status" value="1"/>
</dbReference>
<keyword evidence="6 11" id="KW-0440">LIM domain</keyword>
<evidence type="ECO:0000256" key="3">
    <source>
        <dbReference type="ARBA" id="ARBA00022723"/>
    </source>
</evidence>
<keyword evidence="17" id="KW-1185">Reference proteome</keyword>
<dbReference type="PROSITE" id="PS00478">
    <property type="entry name" value="LIM_DOMAIN_1"/>
    <property type="match status" value="2"/>
</dbReference>
<dbReference type="PANTHER" id="PTHR24204">
    <property type="entry name" value="INSULIN GENE ENHANCER PROTEIN"/>
    <property type="match status" value="1"/>
</dbReference>